<dbReference type="Proteomes" id="UP000266677">
    <property type="component" value="Unassembled WGS sequence"/>
</dbReference>
<dbReference type="AlphaFoldDB" id="A0A3A4JUP5"/>
<comment type="caution">
    <text evidence="2">The sequence shown here is derived from an EMBL/GenBank/DDBJ whole genome shotgun (WGS) entry which is preliminary data.</text>
</comment>
<dbReference type="OrthoDB" id="4272428at2"/>
<feature type="domain" description="Zinc-ribbon 15" evidence="1">
    <location>
        <begin position="19"/>
        <end position="66"/>
    </location>
</feature>
<sequence length="94" mass="10579">MLIWGWRRYVRTMAMLTLLCGNCHNPAAHALREYVTKFTLFFIPLFPVSTKYDLQCTFCGAQVQVPKQDVAGLMHQANGQAAPQAQFAEHPPQG</sequence>
<dbReference type="PANTHER" id="PTHR28139">
    <property type="entry name" value="UPF0768 PROTEIN YBL029C-A"/>
    <property type="match status" value="1"/>
</dbReference>
<evidence type="ECO:0000313" key="3">
    <source>
        <dbReference type="Proteomes" id="UP000266677"/>
    </source>
</evidence>
<proteinExistence type="predicted"/>
<evidence type="ECO:0000313" key="2">
    <source>
        <dbReference type="EMBL" id="RJO69935.1"/>
    </source>
</evidence>
<dbReference type="InterPro" id="IPR031493">
    <property type="entry name" value="Zinc_ribbon_15"/>
</dbReference>
<reference evidence="2 3" key="1">
    <citation type="submission" date="2018-09" db="EMBL/GenBank/DDBJ databases">
        <title>YIM PH21274 draft genome.</title>
        <authorList>
            <person name="Miao C."/>
        </authorList>
    </citation>
    <scope>NUCLEOTIDE SEQUENCE [LARGE SCALE GENOMIC DNA]</scope>
    <source>
        <strain evidence="2 3">YIM PH 21724</strain>
    </source>
</reference>
<dbReference type="PANTHER" id="PTHR28139:SF1">
    <property type="entry name" value="UPF0768 PROTEIN YBL029C-A"/>
    <property type="match status" value="1"/>
</dbReference>
<keyword evidence="3" id="KW-1185">Reference proteome</keyword>
<accession>A0A3A4JUP5</accession>
<gene>
    <name evidence="2" type="ORF">D5S18_29040</name>
</gene>
<dbReference type="EMBL" id="QZFU01000041">
    <property type="protein sequence ID" value="RJO69935.1"/>
    <property type="molecule type" value="Genomic_DNA"/>
</dbReference>
<dbReference type="RefSeq" id="WP_120044304.1">
    <property type="nucleotide sequence ID" value="NZ_QZFU01000041.1"/>
</dbReference>
<name>A0A3A4JUP5_9NOCA</name>
<evidence type="ECO:0000259" key="1">
    <source>
        <dbReference type="Pfam" id="PF17032"/>
    </source>
</evidence>
<dbReference type="Pfam" id="PF17032">
    <property type="entry name" value="Zn_ribbon_15"/>
    <property type="match status" value="1"/>
</dbReference>
<protein>
    <submittedName>
        <fullName evidence="2">Zinc-ribbon domain-containing protein</fullName>
    </submittedName>
</protein>
<organism evidence="2 3">
    <name type="scientific">Nocardia panacis</name>
    <dbReference type="NCBI Taxonomy" id="2340916"/>
    <lineage>
        <taxon>Bacteria</taxon>
        <taxon>Bacillati</taxon>
        <taxon>Actinomycetota</taxon>
        <taxon>Actinomycetes</taxon>
        <taxon>Mycobacteriales</taxon>
        <taxon>Nocardiaceae</taxon>
        <taxon>Nocardia</taxon>
    </lineage>
</organism>